<name>A0A0S7XPH1_9BACT</name>
<dbReference type="InterPro" id="IPR003593">
    <property type="entry name" value="AAA+_ATPase"/>
</dbReference>
<protein>
    <submittedName>
        <fullName evidence="5">Macrolide ABC transporter ATP-binding protein</fullName>
    </submittedName>
</protein>
<dbReference type="CDD" id="cd03255">
    <property type="entry name" value="ABC_MJ0796_LolCDE_FtsE"/>
    <property type="match status" value="1"/>
</dbReference>
<dbReference type="InterPro" id="IPR003439">
    <property type="entry name" value="ABC_transporter-like_ATP-bd"/>
</dbReference>
<organism evidence="5 6">
    <name type="scientific">candidate division KD3-62 bacterium DG_56</name>
    <dbReference type="NCBI Taxonomy" id="1704032"/>
    <lineage>
        <taxon>Bacteria</taxon>
        <taxon>candidate division KD3-62</taxon>
    </lineage>
</organism>
<reference evidence="5 6" key="1">
    <citation type="journal article" date="2015" name="Microbiome">
        <title>Genomic resolution of linkages in carbon, nitrogen, and sulfur cycling among widespread estuary sediment bacteria.</title>
        <authorList>
            <person name="Baker B.J."/>
            <person name="Lazar C.S."/>
            <person name="Teske A.P."/>
            <person name="Dick G.J."/>
        </authorList>
    </citation>
    <scope>NUCLEOTIDE SEQUENCE [LARGE SCALE GENOMIC DNA]</scope>
    <source>
        <strain evidence="5">DG_56</strain>
    </source>
</reference>
<dbReference type="PANTHER" id="PTHR24220">
    <property type="entry name" value="IMPORT ATP-BINDING PROTEIN"/>
    <property type="match status" value="1"/>
</dbReference>
<dbReference type="EMBL" id="LIZY01000028">
    <property type="protein sequence ID" value="KPJ64402.1"/>
    <property type="molecule type" value="Genomic_DNA"/>
</dbReference>
<dbReference type="PANTHER" id="PTHR24220:SF86">
    <property type="entry name" value="ABC TRANSPORTER ABCH.1"/>
    <property type="match status" value="1"/>
</dbReference>
<accession>A0A0S7XPH1</accession>
<keyword evidence="2" id="KW-0547">Nucleotide-binding</keyword>
<dbReference type="GO" id="GO:0098796">
    <property type="term" value="C:membrane protein complex"/>
    <property type="evidence" value="ECO:0007669"/>
    <property type="project" value="UniProtKB-ARBA"/>
</dbReference>
<dbReference type="Pfam" id="PF00005">
    <property type="entry name" value="ABC_tran"/>
    <property type="match status" value="1"/>
</dbReference>
<keyword evidence="1" id="KW-0813">Transport</keyword>
<proteinExistence type="predicted"/>
<dbReference type="InterPro" id="IPR015854">
    <property type="entry name" value="ABC_transpr_LolD-like"/>
</dbReference>
<evidence type="ECO:0000313" key="6">
    <source>
        <dbReference type="Proteomes" id="UP000052020"/>
    </source>
</evidence>
<comment type="caution">
    <text evidence="5">The sequence shown here is derived from an EMBL/GenBank/DDBJ whole genome shotgun (WGS) entry which is preliminary data.</text>
</comment>
<evidence type="ECO:0000313" key="5">
    <source>
        <dbReference type="EMBL" id="KPJ64402.1"/>
    </source>
</evidence>
<dbReference type="Proteomes" id="UP000052020">
    <property type="component" value="Unassembled WGS sequence"/>
</dbReference>
<dbReference type="InterPro" id="IPR017871">
    <property type="entry name" value="ABC_transporter-like_CS"/>
</dbReference>
<dbReference type="AlphaFoldDB" id="A0A0S7XPH1"/>
<gene>
    <name evidence="5" type="ORF">AMK68_01725</name>
</gene>
<dbReference type="GO" id="GO:0016887">
    <property type="term" value="F:ATP hydrolysis activity"/>
    <property type="evidence" value="ECO:0007669"/>
    <property type="project" value="InterPro"/>
</dbReference>
<dbReference type="Gene3D" id="3.40.50.300">
    <property type="entry name" value="P-loop containing nucleotide triphosphate hydrolases"/>
    <property type="match status" value="1"/>
</dbReference>
<dbReference type="InterPro" id="IPR017911">
    <property type="entry name" value="MacB-like_ATP-bd"/>
</dbReference>
<sequence>MGEVVVPALRGVTLRVEAGEFVAIMGPSGSGKSTFMHMVGCLDRPTSGECLVDGVRVSKLNEYELAKIRNEKVGFVFQQYNLLPRATALRNVELPMLYVRTDHRRERAERALEAVGLSDRMHHRPTELSGGEQQRVAIARALVNEPAIVLGDEPTGNLATAQGEEIMAILKRLNEEGKTILIVTHEPDVARHTRRTIYFRDGLIEGGELANGST</sequence>
<keyword evidence="3 5" id="KW-0067">ATP-binding</keyword>
<evidence type="ECO:0000256" key="2">
    <source>
        <dbReference type="ARBA" id="ARBA00022741"/>
    </source>
</evidence>
<dbReference type="GO" id="GO:0005886">
    <property type="term" value="C:plasma membrane"/>
    <property type="evidence" value="ECO:0007669"/>
    <property type="project" value="TreeGrafter"/>
</dbReference>
<dbReference type="GO" id="GO:0005524">
    <property type="term" value="F:ATP binding"/>
    <property type="evidence" value="ECO:0007669"/>
    <property type="project" value="UniProtKB-KW"/>
</dbReference>
<dbReference type="InterPro" id="IPR027417">
    <property type="entry name" value="P-loop_NTPase"/>
</dbReference>
<dbReference type="SMART" id="SM00382">
    <property type="entry name" value="AAA"/>
    <property type="match status" value="1"/>
</dbReference>
<dbReference type="PROSITE" id="PS50893">
    <property type="entry name" value="ABC_TRANSPORTER_2"/>
    <property type="match status" value="1"/>
</dbReference>
<feature type="domain" description="ABC transporter" evidence="4">
    <location>
        <begin position="1"/>
        <end position="214"/>
    </location>
</feature>
<dbReference type="FunFam" id="3.40.50.300:FF:000032">
    <property type="entry name" value="Export ABC transporter ATP-binding protein"/>
    <property type="match status" value="1"/>
</dbReference>
<dbReference type="GO" id="GO:0022857">
    <property type="term" value="F:transmembrane transporter activity"/>
    <property type="evidence" value="ECO:0007669"/>
    <property type="project" value="TreeGrafter"/>
</dbReference>
<evidence type="ECO:0000259" key="4">
    <source>
        <dbReference type="PROSITE" id="PS50893"/>
    </source>
</evidence>
<dbReference type="PROSITE" id="PS00211">
    <property type="entry name" value="ABC_TRANSPORTER_1"/>
    <property type="match status" value="1"/>
</dbReference>
<dbReference type="SUPFAM" id="SSF52540">
    <property type="entry name" value="P-loop containing nucleoside triphosphate hydrolases"/>
    <property type="match status" value="1"/>
</dbReference>
<evidence type="ECO:0000256" key="1">
    <source>
        <dbReference type="ARBA" id="ARBA00022448"/>
    </source>
</evidence>
<evidence type="ECO:0000256" key="3">
    <source>
        <dbReference type="ARBA" id="ARBA00022840"/>
    </source>
</evidence>